<keyword evidence="9" id="KW-1185">Reference proteome</keyword>
<dbReference type="PANTHER" id="PTHR33202">
    <property type="entry name" value="ZINC UPTAKE REGULATION PROTEIN"/>
    <property type="match status" value="1"/>
</dbReference>
<dbReference type="CDD" id="cd07153">
    <property type="entry name" value="Fur_like"/>
    <property type="match status" value="1"/>
</dbReference>
<feature type="binding site" evidence="7">
    <location>
        <position position="136"/>
    </location>
    <ligand>
        <name>Zn(2+)</name>
        <dbReference type="ChEBI" id="CHEBI:29105"/>
    </ligand>
</feature>
<proteinExistence type="inferred from homology"/>
<feature type="binding site" evidence="7">
    <location>
        <position position="133"/>
    </location>
    <ligand>
        <name>Zn(2+)</name>
        <dbReference type="ChEBI" id="CHEBI:29105"/>
    </ligand>
</feature>
<reference evidence="8 9" key="1">
    <citation type="submission" date="2010-08" db="EMBL/GenBank/DDBJ databases">
        <title>The draft genome of Desulfovibrio fructosovorans JJ.</title>
        <authorList>
            <consortium name="US DOE Joint Genome Institute (JGI-PGF)"/>
            <person name="Lucas S."/>
            <person name="Copeland A."/>
            <person name="Lapidus A."/>
            <person name="Cheng J.-F."/>
            <person name="Bruce D."/>
            <person name="Goodwin L."/>
            <person name="Pitluck S."/>
            <person name="Land M.L."/>
            <person name="Hauser L."/>
            <person name="Chang Y.-J."/>
            <person name="Jeffries C."/>
            <person name="Wall J.D."/>
            <person name="Stahl D.A."/>
            <person name="Arkin A.P."/>
            <person name="Dehal P."/>
            <person name="Stolyar S.M."/>
            <person name="Hazen T.C."/>
            <person name="Woyke T.J."/>
        </authorList>
    </citation>
    <scope>NUCLEOTIDE SEQUENCE [LARGE SCALE GENOMIC DNA]</scope>
    <source>
        <strain evidence="8 9">JJ</strain>
    </source>
</reference>
<dbReference type="eggNOG" id="COG0735">
    <property type="taxonomic scope" value="Bacteria"/>
</dbReference>
<evidence type="ECO:0000256" key="3">
    <source>
        <dbReference type="ARBA" id="ARBA00022833"/>
    </source>
</evidence>
<protein>
    <submittedName>
        <fullName evidence="8">Ferric uptake regulator, Fur family</fullName>
    </submittedName>
</protein>
<feature type="binding site" evidence="7">
    <location>
        <position position="96"/>
    </location>
    <ligand>
        <name>Zn(2+)</name>
        <dbReference type="ChEBI" id="CHEBI:29105"/>
    </ligand>
</feature>
<keyword evidence="5" id="KW-0238">DNA-binding</keyword>
<organism evidence="8 9">
    <name type="scientific">Solidesulfovibrio fructosivorans JJ]</name>
    <dbReference type="NCBI Taxonomy" id="596151"/>
    <lineage>
        <taxon>Bacteria</taxon>
        <taxon>Pseudomonadati</taxon>
        <taxon>Thermodesulfobacteriota</taxon>
        <taxon>Desulfovibrionia</taxon>
        <taxon>Desulfovibrionales</taxon>
        <taxon>Desulfovibrionaceae</taxon>
        <taxon>Solidesulfovibrio</taxon>
    </lineage>
</organism>
<evidence type="ECO:0000256" key="7">
    <source>
        <dbReference type="PIRSR" id="PIRSR602481-1"/>
    </source>
</evidence>
<evidence type="ECO:0000256" key="5">
    <source>
        <dbReference type="ARBA" id="ARBA00023125"/>
    </source>
</evidence>
<dbReference type="GO" id="GO:0003700">
    <property type="term" value="F:DNA-binding transcription factor activity"/>
    <property type="evidence" value="ECO:0007669"/>
    <property type="project" value="InterPro"/>
</dbReference>
<dbReference type="EMBL" id="AECZ01000007">
    <property type="protein sequence ID" value="EFL51873.1"/>
    <property type="molecule type" value="Genomic_DNA"/>
</dbReference>
<name>E1JUV9_SOLFR</name>
<dbReference type="SUPFAM" id="SSF46785">
    <property type="entry name" value="Winged helix' DNA-binding domain"/>
    <property type="match status" value="1"/>
</dbReference>
<dbReference type="GO" id="GO:0045892">
    <property type="term" value="P:negative regulation of DNA-templated transcription"/>
    <property type="evidence" value="ECO:0007669"/>
    <property type="project" value="TreeGrafter"/>
</dbReference>
<dbReference type="Gene3D" id="1.10.10.10">
    <property type="entry name" value="Winged helix-like DNA-binding domain superfamily/Winged helix DNA-binding domain"/>
    <property type="match status" value="1"/>
</dbReference>
<keyword evidence="7" id="KW-0479">Metal-binding</keyword>
<sequence>MSTEALKQLFAKSGLKFTNQRYLVYRAMAEAKDHPSAETVWRRVRVEAPAISLDTVYRTLASFEARGLVTRVPGGGEEGRFDGDVTPHHHLVCLCCGSIEDFTMSGAGLDDLPESVAAWGQPRDAQVLVRGVCRKCLCKMEPVKPESEKRRT</sequence>
<keyword evidence="2" id="KW-0678">Repressor</keyword>
<dbReference type="GO" id="GO:1900376">
    <property type="term" value="P:regulation of secondary metabolite biosynthetic process"/>
    <property type="evidence" value="ECO:0007669"/>
    <property type="project" value="TreeGrafter"/>
</dbReference>
<comment type="cofactor">
    <cofactor evidence="7">
        <name>Zn(2+)</name>
        <dbReference type="ChEBI" id="CHEBI:29105"/>
    </cofactor>
    <text evidence="7">Binds 1 zinc ion per subunit.</text>
</comment>
<evidence type="ECO:0000256" key="2">
    <source>
        <dbReference type="ARBA" id="ARBA00022491"/>
    </source>
</evidence>
<dbReference type="GO" id="GO:0008270">
    <property type="term" value="F:zinc ion binding"/>
    <property type="evidence" value="ECO:0007669"/>
    <property type="project" value="TreeGrafter"/>
</dbReference>
<evidence type="ECO:0000256" key="6">
    <source>
        <dbReference type="ARBA" id="ARBA00023163"/>
    </source>
</evidence>
<gene>
    <name evidence="8" type="ORF">DesfrDRAFT_1408</name>
</gene>
<evidence type="ECO:0000256" key="4">
    <source>
        <dbReference type="ARBA" id="ARBA00023015"/>
    </source>
</evidence>
<dbReference type="InterPro" id="IPR036388">
    <property type="entry name" value="WH-like_DNA-bd_sf"/>
</dbReference>
<keyword evidence="6" id="KW-0804">Transcription</keyword>
<comment type="similarity">
    <text evidence="1">Belongs to the Fur family.</text>
</comment>
<evidence type="ECO:0000313" key="9">
    <source>
        <dbReference type="Proteomes" id="UP000006250"/>
    </source>
</evidence>
<evidence type="ECO:0000256" key="1">
    <source>
        <dbReference type="ARBA" id="ARBA00007957"/>
    </source>
</evidence>
<dbReference type="AlphaFoldDB" id="E1JUV9"/>
<comment type="caution">
    <text evidence="8">The sequence shown here is derived from an EMBL/GenBank/DDBJ whole genome shotgun (WGS) entry which is preliminary data.</text>
</comment>
<dbReference type="STRING" id="596151.DesfrDRAFT_1408"/>
<evidence type="ECO:0000313" key="8">
    <source>
        <dbReference type="EMBL" id="EFL51873.1"/>
    </source>
</evidence>
<keyword evidence="3 7" id="KW-0862">Zinc</keyword>
<dbReference type="Proteomes" id="UP000006250">
    <property type="component" value="Unassembled WGS sequence"/>
</dbReference>
<dbReference type="RefSeq" id="WP_005992436.1">
    <property type="nucleotide sequence ID" value="NZ_AECZ01000007.1"/>
</dbReference>
<dbReference type="InterPro" id="IPR002481">
    <property type="entry name" value="FUR"/>
</dbReference>
<dbReference type="PANTHER" id="PTHR33202:SF8">
    <property type="entry name" value="PEROXIDE-RESPONSIVE REPRESSOR PERR"/>
    <property type="match status" value="1"/>
</dbReference>
<dbReference type="OrthoDB" id="8659436at2"/>
<dbReference type="InterPro" id="IPR036390">
    <property type="entry name" value="WH_DNA-bd_sf"/>
</dbReference>
<keyword evidence="4" id="KW-0805">Transcription regulation</keyword>
<dbReference type="Gene3D" id="3.30.1490.190">
    <property type="match status" value="1"/>
</dbReference>
<feature type="binding site" evidence="7">
    <location>
        <position position="93"/>
    </location>
    <ligand>
        <name>Zn(2+)</name>
        <dbReference type="ChEBI" id="CHEBI:29105"/>
    </ligand>
</feature>
<dbReference type="InterPro" id="IPR043135">
    <property type="entry name" value="Fur_C"/>
</dbReference>
<dbReference type="Pfam" id="PF01475">
    <property type="entry name" value="FUR"/>
    <property type="match status" value="1"/>
</dbReference>
<accession>E1JUV9</accession>
<dbReference type="GO" id="GO:0000976">
    <property type="term" value="F:transcription cis-regulatory region binding"/>
    <property type="evidence" value="ECO:0007669"/>
    <property type="project" value="TreeGrafter"/>
</dbReference>